<evidence type="ECO:0000313" key="3">
    <source>
        <dbReference type="Proteomes" id="UP000184278"/>
    </source>
</evidence>
<name>A0A1M5Z7P2_BUTFI</name>
<dbReference type="Pfam" id="PF00534">
    <property type="entry name" value="Glycos_transf_1"/>
    <property type="match status" value="1"/>
</dbReference>
<dbReference type="EMBL" id="FQXK01000016">
    <property type="protein sequence ID" value="SHI20256.1"/>
    <property type="molecule type" value="Genomic_DNA"/>
</dbReference>
<dbReference type="Proteomes" id="UP000184278">
    <property type="component" value="Unassembled WGS sequence"/>
</dbReference>
<dbReference type="OrthoDB" id="9804196at2"/>
<dbReference type="GO" id="GO:0016757">
    <property type="term" value="F:glycosyltransferase activity"/>
    <property type="evidence" value="ECO:0007669"/>
    <property type="project" value="InterPro"/>
</dbReference>
<dbReference type="SUPFAM" id="SSF53756">
    <property type="entry name" value="UDP-Glycosyltransferase/glycogen phosphorylase"/>
    <property type="match status" value="1"/>
</dbReference>
<feature type="domain" description="Glycosyl transferase family 1" evidence="1">
    <location>
        <begin position="190"/>
        <end position="313"/>
    </location>
</feature>
<evidence type="ECO:0000313" key="2">
    <source>
        <dbReference type="EMBL" id="SHI20256.1"/>
    </source>
</evidence>
<protein>
    <submittedName>
        <fullName evidence="2">Glycosyltransferase involved in cell wall bisynthesis</fullName>
    </submittedName>
</protein>
<dbReference type="STRING" id="1121131.SAMN02745229_02026"/>
<dbReference type="PANTHER" id="PTHR12526">
    <property type="entry name" value="GLYCOSYLTRANSFERASE"/>
    <property type="match status" value="1"/>
</dbReference>
<dbReference type="RefSeq" id="WP_073387459.1">
    <property type="nucleotide sequence ID" value="NZ_FQXK01000016.1"/>
</dbReference>
<keyword evidence="3" id="KW-1185">Reference proteome</keyword>
<dbReference type="InterPro" id="IPR001296">
    <property type="entry name" value="Glyco_trans_1"/>
</dbReference>
<proteinExistence type="predicted"/>
<dbReference type="AlphaFoldDB" id="A0A1M5Z7P2"/>
<sequence length="374" mass="43165">MKVLIIGANNIGHGGRSTVAYNISKHIGKDIICDFVNECKKEFPKRVISEIDAKKGKIINANLCIRPYVYRQYLWMRFIKKVVEKNSYEIVHIHCDNLQEAFRTIIWVKLFSDSKIVVHGHASNFMCNITLWRRLSANMLRKVLPQYIDACVACSEESWRFVFGEGNNKKQHIVSNGIEVEKYKFNPEKRELIRNQLNINNMIVFGNVANFYQPKNHFRLIDIFAECRKVFSNCALVLIGEGELKDTIQKYIDKQGLDSCIFLLGHISEVSAYYSAMDIFLMPSVHEGVPLAGIEAQYSCLPCFFSTGVSQKVKIIDSTEFISLELTNNEWARFIYEHTDLNTNRNVQEEIINSEYNILNSSKAMRAIYQNITQ</sequence>
<reference evidence="3" key="1">
    <citation type="submission" date="2016-11" db="EMBL/GenBank/DDBJ databases">
        <authorList>
            <person name="Varghese N."/>
            <person name="Submissions S."/>
        </authorList>
    </citation>
    <scope>NUCLEOTIDE SEQUENCE [LARGE SCALE GENOMIC DNA]</scope>
    <source>
        <strain evidence="3">DSM 3071</strain>
    </source>
</reference>
<dbReference type="GeneID" id="89508187"/>
<gene>
    <name evidence="2" type="ORF">SAMN02745229_02026</name>
</gene>
<dbReference type="PANTHER" id="PTHR12526:SF630">
    <property type="entry name" value="GLYCOSYLTRANSFERASE"/>
    <property type="match status" value="1"/>
</dbReference>
<accession>A0A1M5Z7P2</accession>
<dbReference type="Gene3D" id="3.40.50.2000">
    <property type="entry name" value="Glycogen Phosphorylase B"/>
    <property type="match status" value="2"/>
</dbReference>
<keyword evidence="2" id="KW-0808">Transferase</keyword>
<organism evidence="2 3">
    <name type="scientific">Butyrivibrio fibrisolvens DSM 3071</name>
    <dbReference type="NCBI Taxonomy" id="1121131"/>
    <lineage>
        <taxon>Bacteria</taxon>
        <taxon>Bacillati</taxon>
        <taxon>Bacillota</taxon>
        <taxon>Clostridia</taxon>
        <taxon>Lachnospirales</taxon>
        <taxon>Lachnospiraceae</taxon>
        <taxon>Butyrivibrio</taxon>
    </lineage>
</organism>
<evidence type="ECO:0000259" key="1">
    <source>
        <dbReference type="Pfam" id="PF00534"/>
    </source>
</evidence>